<protein>
    <submittedName>
        <fullName evidence="2">Release factor glutamine methyltransferase</fullName>
    </submittedName>
</protein>
<name>A0A075HB91_9EURY</name>
<organism evidence="2">
    <name type="scientific">uncultured marine group II/III euryarchaeote KM3_60_H01</name>
    <dbReference type="NCBI Taxonomy" id="1456470"/>
    <lineage>
        <taxon>Archaea</taxon>
        <taxon>Methanobacteriati</taxon>
        <taxon>Methanobacteriota</taxon>
        <taxon>environmental samples</taxon>
    </lineage>
</organism>
<dbReference type="SUPFAM" id="SSF55681">
    <property type="entry name" value="Class II aaRS and biotin synthetases"/>
    <property type="match status" value="1"/>
</dbReference>
<feature type="domain" description="BPL/LPL catalytic" evidence="1">
    <location>
        <begin position="247"/>
        <end position="381"/>
    </location>
</feature>
<dbReference type="Pfam" id="PF03099">
    <property type="entry name" value="BPL_LplA_LipB"/>
    <property type="match status" value="1"/>
</dbReference>
<keyword evidence="2" id="KW-0808">Transferase</keyword>
<dbReference type="GO" id="GO:0008168">
    <property type="term" value="F:methyltransferase activity"/>
    <property type="evidence" value="ECO:0007669"/>
    <property type="project" value="UniProtKB-KW"/>
</dbReference>
<dbReference type="PANTHER" id="PTHR12835:SF5">
    <property type="entry name" value="BIOTIN--PROTEIN LIGASE"/>
    <property type="match status" value="1"/>
</dbReference>
<dbReference type="InterPro" id="IPR004143">
    <property type="entry name" value="BPL_LPL_catalytic"/>
</dbReference>
<dbReference type="GO" id="GO:0004077">
    <property type="term" value="F:biotin--[biotin carboxyl-carrier protein] ligase activity"/>
    <property type="evidence" value="ECO:0007669"/>
    <property type="project" value="TreeGrafter"/>
</dbReference>
<accession>A0A075HB91</accession>
<dbReference type="SUPFAM" id="SSF53335">
    <property type="entry name" value="S-adenosyl-L-methionine-dependent methyltransferases"/>
    <property type="match status" value="1"/>
</dbReference>
<dbReference type="GO" id="GO:0005737">
    <property type="term" value="C:cytoplasm"/>
    <property type="evidence" value="ECO:0007669"/>
    <property type="project" value="TreeGrafter"/>
</dbReference>
<dbReference type="InterPro" id="IPR045864">
    <property type="entry name" value="aa-tRNA-synth_II/BPL/LPL"/>
</dbReference>
<dbReference type="Gene3D" id="3.30.930.10">
    <property type="entry name" value="Bira Bifunctional Protein, Domain 2"/>
    <property type="match status" value="1"/>
</dbReference>
<dbReference type="InterPro" id="IPR029063">
    <property type="entry name" value="SAM-dependent_MTases_sf"/>
</dbReference>
<evidence type="ECO:0000259" key="1">
    <source>
        <dbReference type="Pfam" id="PF03099"/>
    </source>
</evidence>
<dbReference type="Gene3D" id="3.40.50.150">
    <property type="entry name" value="Vaccinia Virus protein VP39"/>
    <property type="match status" value="1"/>
</dbReference>
<dbReference type="PANTHER" id="PTHR12835">
    <property type="entry name" value="BIOTIN PROTEIN LIGASE"/>
    <property type="match status" value="1"/>
</dbReference>
<dbReference type="GO" id="GO:0032259">
    <property type="term" value="P:methylation"/>
    <property type="evidence" value="ECO:0007669"/>
    <property type="project" value="UniProtKB-KW"/>
</dbReference>
<sequence length="487" mass="53122">MNDRINRELAMQREGASIHEWMFNKSEGLSLLVPATVYPPREDTGLLFSCLSKLGEGNGRKLLEIGCGSGAISIAAARLGWEVTTCDVNPLAIAATTGNASYNKVNLTAIEGGLDEDSNFINQQLIESQGPFDIITWNLPYLSPVNGDEERLGPFEDAGLVDSPENCGWGVALLQFITRENDHLKQGGAIYLLHTNNERGNLLQSRWRAAGWATRISSELQLGDGERLTCFAAWKPHGKATRQSHDVLDSTNQYLLDEELPVGSMVTAKQQRSGRGQRKRVWDTDVGDFAGSWVLDPKLVDNGSGLIQLDAGVAVIDAICASQDIPLASAHWTNCKPLSNHNLSIRWPNDVWTASGKLAGCLVEGRQTGKHQKIVLGIGVNLGTPNNKEYPSTGLQEITNHVELEVFTNLLDTAVASQFEIGGLIPPRRNQKNAIWALMSNHLKSGLSLTQGAGNLIVTNISESGELICQDGRKRHIVSDSYNLIWN</sequence>
<dbReference type="EMBL" id="KF900967">
    <property type="protein sequence ID" value="AIF13219.1"/>
    <property type="molecule type" value="Genomic_DNA"/>
</dbReference>
<dbReference type="AlphaFoldDB" id="A0A075HB91"/>
<keyword evidence="2" id="KW-0489">Methyltransferase</keyword>
<dbReference type="Pfam" id="PF06325">
    <property type="entry name" value="PrmA"/>
    <property type="match status" value="1"/>
</dbReference>
<proteinExistence type="predicted"/>
<dbReference type="CDD" id="cd02440">
    <property type="entry name" value="AdoMet_MTases"/>
    <property type="match status" value="1"/>
</dbReference>
<evidence type="ECO:0000313" key="2">
    <source>
        <dbReference type="EMBL" id="AIF13219.1"/>
    </source>
</evidence>
<reference evidence="2" key="1">
    <citation type="journal article" date="2014" name="Genome Biol. Evol.">
        <title>Pangenome evidence for extensive interdomain horizontal transfer affecting lineage core and shell genes in uncultured planktonic thaumarchaeota and euryarchaeota.</title>
        <authorList>
            <person name="Deschamps P."/>
            <person name="Zivanovic Y."/>
            <person name="Moreira D."/>
            <person name="Rodriguez-Valera F."/>
            <person name="Lopez-Garcia P."/>
        </authorList>
    </citation>
    <scope>NUCLEOTIDE SEQUENCE</scope>
</reference>